<reference evidence="1" key="1">
    <citation type="submission" date="2023-05" db="EMBL/GenBank/DDBJ databases">
        <authorList>
            <consortium name="ELIXIR-Norway"/>
        </authorList>
    </citation>
    <scope>NUCLEOTIDE SEQUENCE</scope>
</reference>
<dbReference type="EMBL" id="OX596094">
    <property type="protein sequence ID" value="CAM9384558.1"/>
    <property type="molecule type" value="Genomic_DNA"/>
</dbReference>
<accession>A0AC59Y562</accession>
<protein>
    <submittedName>
        <fullName evidence="1">Uncharacterized protein</fullName>
    </submittedName>
</protein>
<dbReference type="Proteomes" id="UP001162501">
    <property type="component" value="Chromosome 10"/>
</dbReference>
<evidence type="ECO:0000313" key="1">
    <source>
        <dbReference type="EMBL" id="CAM9384558.1"/>
    </source>
</evidence>
<evidence type="ECO:0000313" key="2">
    <source>
        <dbReference type="Proteomes" id="UP001162501"/>
    </source>
</evidence>
<reference evidence="1" key="2">
    <citation type="submission" date="2025-03" db="EMBL/GenBank/DDBJ databases">
        <authorList>
            <consortium name="ELIXIR-Norway"/>
            <consortium name="Elixir Norway"/>
        </authorList>
    </citation>
    <scope>NUCLEOTIDE SEQUENCE</scope>
</reference>
<proteinExistence type="predicted"/>
<name>A0AC59Y562_RANTA</name>
<gene>
    <name evidence="1" type="ORF">MRATA1EN22A_LOCUS1769</name>
</gene>
<sequence>MYLYYTSLAMAFQKDRVTFYPGGNLCFSSSGRAWGTLAGIMAPLWPFVLAAASGILAMDTPYSSSPALHHLTKQLLQTYRKEVRPVHNWTQATTVYLDVFVHAVLDVDTQNQKLKTSVWYREVWDDEFLSWNSSMFDEIREISLPLSAVWAPDIIINEYVDTEKSPDLPYVYVNSSGTIKHSKPIQVVSACNLETYAFPFDVQNCSLTFSSILHTVEDVDLAFLRSTEDIAHNQKAFLNDSEWELLSVSSTYRILQNSAGDFAQIQFNVVIRRHPLVYVVSLLIPSIFLMLVDLGSFYLPPTCQARILFKTSVLVGYTVFRVNMSDEVPRSAGSTPLIGVFFTVCMAFLVLSLSKSILLVKFLYDERCSQQEQTLLCLRGDTDTNQPQMDPGAQLAGVTESPVCQEYQAPSGSLKEVWSQLRSISSYFQTQDQVDQQELGWLALLERFDRLLFQSYLAVLGLYAVTLCSLWVSWSGPIPGFSLSRSPAHTPSQQPEALSPELFTCKTSTLALEQTQCGKLLSPPASRVMVTASPCTSIEWIPPLTGGASSKGLAFRRSFFTVKTQAEDVVGEVDRVPLVSVLPPGERGVGVIGAR</sequence>
<organism evidence="1 2">
    <name type="scientific">Rangifer tarandus platyrhynchus</name>
    <name type="common">Svalbard reindeer</name>
    <dbReference type="NCBI Taxonomy" id="3082113"/>
    <lineage>
        <taxon>Eukaryota</taxon>
        <taxon>Metazoa</taxon>
        <taxon>Chordata</taxon>
        <taxon>Craniata</taxon>
        <taxon>Vertebrata</taxon>
        <taxon>Euteleostomi</taxon>
        <taxon>Mammalia</taxon>
        <taxon>Eutheria</taxon>
        <taxon>Laurasiatheria</taxon>
        <taxon>Artiodactyla</taxon>
        <taxon>Ruminantia</taxon>
        <taxon>Pecora</taxon>
        <taxon>Cervidae</taxon>
        <taxon>Odocoileinae</taxon>
        <taxon>Rangifer</taxon>
    </lineage>
</organism>